<dbReference type="GO" id="GO:0006352">
    <property type="term" value="P:DNA-templated transcription initiation"/>
    <property type="evidence" value="ECO:0007669"/>
    <property type="project" value="InterPro"/>
</dbReference>
<dbReference type="InterPro" id="IPR007627">
    <property type="entry name" value="RNA_pol_sigma70_r2"/>
</dbReference>
<dbReference type="InterPro" id="IPR014284">
    <property type="entry name" value="RNA_pol_sigma-70_dom"/>
</dbReference>
<dbReference type="Gene3D" id="1.10.1740.10">
    <property type="match status" value="1"/>
</dbReference>
<dbReference type="SUPFAM" id="SSF88659">
    <property type="entry name" value="Sigma3 and sigma4 domains of RNA polymerase sigma factors"/>
    <property type="match status" value="1"/>
</dbReference>
<protein>
    <submittedName>
        <fullName evidence="7">Sigma-70 family RNA polymerase sigma factor</fullName>
    </submittedName>
</protein>
<keyword evidence="3" id="KW-0731">Sigma factor</keyword>
<dbReference type="PANTHER" id="PTHR43133">
    <property type="entry name" value="RNA POLYMERASE ECF-TYPE SIGMA FACTO"/>
    <property type="match status" value="1"/>
</dbReference>
<evidence type="ECO:0000259" key="6">
    <source>
        <dbReference type="Pfam" id="PF08281"/>
    </source>
</evidence>
<dbReference type="OrthoDB" id="5243766at2"/>
<gene>
    <name evidence="7" type="ORF">FSW04_16940</name>
</gene>
<dbReference type="RefSeq" id="WP_146921365.1">
    <property type="nucleotide sequence ID" value="NZ_CP042430.1"/>
</dbReference>
<dbReference type="InterPro" id="IPR013249">
    <property type="entry name" value="RNA_pol_sigma70_r4_t2"/>
</dbReference>
<dbReference type="Pfam" id="PF08281">
    <property type="entry name" value="Sigma70_r4_2"/>
    <property type="match status" value="1"/>
</dbReference>
<comment type="similarity">
    <text evidence="1">Belongs to the sigma-70 factor family. ECF subfamily.</text>
</comment>
<name>A0A5B8U828_9ACTN</name>
<dbReference type="GO" id="GO:0016987">
    <property type="term" value="F:sigma factor activity"/>
    <property type="evidence" value="ECO:0007669"/>
    <property type="project" value="UniProtKB-KW"/>
</dbReference>
<dbReference type="EMBL" id="CP042430">
    <property type="protein sequence ID" value="QEC49095.1"/>
    <property type="molecule type" value="Genomic_DNA"/>
</dbReference>
<keyword evidence="8" id="KW-1185">Reference proteome</keyword>
<evidence type="ECO:0000256" key="1">
    <source>
        <dbReference type="ARBA" id="ARBA00010641"/>
    </source>
</evidence>
<dbReference type="GO" id="GO:0003677">
    <property type="term" value="F:DNA binding"/>
    <property type="evidence" value="ECO:0007669"/>
    <property type="project" value="InterPro"/>
</dbReference>
<dbReference type="CDD" id="cd06171">
    <property type="entry name" value="Sigma70_r4"/>
    <property type="match status" value="1"/>
</dbReference>
<feature type="domain" description="RNA polymerase sigma factor 70 region 4 type 2" evidence="6">
    <location>
        <begin position="117"/>
        <end position="167"/>
    </location>
</feature>
<evidence type="ECO:0000313" key="7">
    <source>
        <dbReference type="EMBL" id="QEC49095.1"/>
    </source>
</evidence>
<accession>A0A5B8U828</accession>
<keyword evidence="2" id="KW-0805">Transcription regulation</keyword>
<feature type="domain" description="RNA polymerase sigma-70 region 2" evidence="5">
    <location>
        <begin position="12"/>
        <end position="78"/>
    </location>
</feature>
<dbReference type="SUPFAM" id="SSF88946">
    <property type="entry name" value="Sigma2 domain of RNA polymerase sigma factors"/>
    <property type="match status" value="1"/>
</dbReference>
<dbReference type="PANTHER" id="PTHR43133:SF62">
    <property type="entry name" value="RNA POLYMERASE SIGMA FACTOR SIGZ"/>
    <property type="match status" value="1"/>
</dbReference>
<reference evidence="7 8" key="1">
    <citation type="journal article" date="2018" name="J. Microbiol.">
        <title>Baekduia soli gen. nov., sp. nov., a novel bacterium isolated from the soil of Baekdu Mountain and proposal of a novel family name, Baekduiaceae fam. nov.</title>
        <authorList>
            <person name="An D.S."/>
            <person name="Siddiqi M.Z."/>
            <person name="Kim K.H."/>
            <person name="Yu H.S."/>
            <person name="Im W.T."/>
        </authorList>
    </citation>
    <scope>NUCLEOTIDE SEQUENCE [LARGE SCALE GENOMIC DNA]</scope>
    <source>
        <strain evidence="7 8">BR7-21</strain>
    </source>
</reference>
<sequence>MDLSDPDTFARIYDKHHRGVHAAALRVLGSSAPAQDVVQDVFLRVWRNPQKFDARRGELGSYLRLMARSRAVDLWREGQAAGRASDRLKVVVATDGARDEDARPDHVALEASDRSTIRAALRALPDPQREALVLAYWGGLTADQIARRAGVPLGTAKSRIRLGLARLRAELSAGADQPVLAA</sequence>
<dbReference type="InterPro" id="IPR013325">
    <property type="entry name" value="RNA_pol_sigma_r2"/>
</dbReference>
<dbReference type="InterPro" id="IPR039425">
    <property type="entry name" value="RNA_pol_sigma-70-like"/>
</dbReference>
<organism evidence="7 8">
    <name type="scientific">Baekduia soli</name>
    <dbReference type="NCBI Taxonomy" id="496014"/>
    <lineage>
        <taxon>Bacteria</taxon>
        <taxon>Bacillati</taxon>
        <taxon>Actinomycetota</taxon>
        <taxon>Thermoleophilia</taxon>
        <taxon>Solirubrobacterales</taxon>
        <taxon>Baekduiaceae</taxon>
        <taxon>Baekduia</taxon>
    </lineage>
</organism>
<dbReference type="NCBIfam" id="TIGR02937">
    <property type="entry name" value="sigma70-ECF"/>
    <property type="match status" value="1"/>
</dbReference>
<dbReference type="KEGG" id="bsol:FSW04_16940"/>
<proteinExistence type="inferred from homology"/>
<dbReference type="Pfam" id="PF04542">
    <property type="entry name" value="Sigma70_r2"/>
    <property type="match status" value="1"/>
</dbReference>
<evidence type="ECO:0000256" key="4">
    <source>
        <dbReference type="ARBA" id="ARBA00023163"/>
    </source>
</evidence>
<evidence type="ECO:0000256" key="2">
    <source>
        <dbReference type="ARBA" id="ARBA00023015"/>
    </source>
</evidence>
<dbReference type="Gene3D" id="1.10.10.10">
    <property type="entry name" value="Winged helix-like DNA-binding domain superfamily/Winged helix DNA-binding domain"/>
    <property type="match status" value="1"/>
</dbReference>
<keyword evidence="4" id="KW-0804">Transcription</keyword>
<dbReference type="InterPro" id="IPR036388">
    <property type="entry name" value="WH-like_DNA-bd_sf"/>
</dbReference>
<dbReference type="AlphaFoldDB" id="A0A5B8U828"/>
<evidence type="ECO:0000256" key="3">
    <source>
        <dbReference type="ARBA" id="ARBA00023082"/>
    </source>
</evidence>
<evidence type="ECO:0000313" key="8">
    <source>
        <dbReference type="Proteomes" id="UP000321805"/>
    </source>
</evidence>
<evidence type="ECO:0000259" key="5">
    <source>
        <dbReference type="Pfam" id="PF04542"/>
    </source>
</evidence>
<dbReference type="InterPro" id="IPR013324">
    <property type="entry name" value="RNA_pol_sigma_r3/r4-like"/>
</dbReference>
<dbReference type="Proteomes" id="UP000321805">
    <property type="component" value="Chromosome"/>
</dbReference>